<dbReference type="PANTHER" id="PTHR31851">
    <property type="entry name" value="FE(2+)/MN(2+) TRANSPORTER PCL1"/>
    <property type="match status" value="1"/>
</dbReference>
<evidence type="ECO:0000313" key="7">
    <source>
        <dbReference type="Proteomes" id="UP000532121"/>
    </source>
</evidence>
<dbReference type="Pfam" id="PF01988">
    <property type="entry name" value="VIT1"/>
    <property type="match status" value="1"/>
</dbReference>
<sequence length="164" mass="17547">MTNLKDYAKSIVYGGLDGIITTFAVVAGAVGGKLGTMTIIILGFSNLLADGFSMAIGDYLSSTTEKHTDNKQAVKNALATFLAFNGFGLLPLLSYLLINQVELFRNYTFLIACFLVALALVLLGIVKAAITHQSKRKEVIRTVAVGLIASFVAYYVGYLLGLLV</sequence>
<gene>
    <name evidence="6" type="ORF">HHO37_01280</name>
</gene>
<dbReference type="GO" id="GO:0005384">
    <property type="term" value="F:manganese ion transmembrane transporter activity"/>
    <property type="evidence" value="ECO:0007669"/>
    <property type="project" value="InterPro"/>
</dbReference>
<feature type="transmembrane region" description="Helical" evidence="5">
    <location>
        <begin position="142"/>
        <end position="163"/>
    </location>
</feature>
<dbReference type="AlphaFoldDB" id="A0A7X9LBW8"/>
<name>A0A7X9LBW8_STRRT</name>
<dbReference type="InterPro" id="IPR008217">
    <property type="entry name" value="Ccc1_fam"/>
</dbReference>
<keyword evidence="4 5" id="KW-0472">Membrane</keyword>
<evidence type="ECO:0000256" key="2">
    <source>
        <dbReference type="ARBA" id="ARBA00022692"/>
    </source>
</evidence>
<keyword evidence="3 5" id="KW-1133">Transmembrane helix</keyword>
<evidence type="ECO:0000256" key="5">
    <source>
        <dbReference type="SAM" id="Phobius"/>
    </source>
</evidence>
<evidence type="ECO:0000256" key="3">
    <source>
        <dbReference type="ARBA" id="ARBA00022989"/>
    </source>
</evidence>
<organism evidence="6 7">
    <name type="scientific">Streptococcus ratti</name>
    <dbReference type="NCBI Taxonomy" id="1341"/>
    <lineage>
        <taxon>Bacteria</taxon>
        <taxon>Bacillati</taxon>
        <taxon>Bacillota</taxon>
        <taxon>Bacilli</taxon>
        <taxon>Lactobacillales</taxon>
        <taxon>Streptococcaceae</taxon>
        <taxon>Streptococcus</taxon>
    </lineage>
</organism>
<evidence type="ECO:0000256" key="1">
    <source>
        <dbReference type="ARBA" id="ARBA00004127"/>
    </source>
</evidence>
<dbReference type="RefSeq" id="WP_003091580.1">
    <property type="nucleotide sequence ID" value="NZ_CP043405.1"/>
</dbReference>
<feature type="transmembrane region" description="Helical" evidence="5">
    <location>
        <begin position="109"/>
        <end position="130"/>
    </location>
</feature>
<dbReference type="Proteomes" id="UP000532121">
    <property type="component" value="Unassembled WGS sequence"/>
</dbReference>
<dbReference type="GO" id="GO:0030026">
    <property type="term" value="P:intracellular manganese ion homeostasis"/>
    <property type="evidence" value="ECO:0007669"/>
    <property type="project" value="InterPro"/>
</dbReference>
<feature type="transmembrane region" description="Helical" evidence="5">
    <location>
        <begin position="12"/>
        <end position="31"/>
    </location>
</feature>
<feature type="transmembrane region" description="Helical" evidence="5">
    <location>
        <begin position="77"/>
        <end position="97"/>
    </location>
</feature>
<evidence type="ECO:0000313" key="6">
    <source>
        <dbReference type="EMBL" id="NMD48333.1"/>
    </source>
</evidence>
<proteinExistence type="predicted"/>
<dbReference type="EMBL" id="JABASA010000002">
    <property type="protein sequence ID" value="NMD48333.1"/>
    <property type="molecule type" value="Genomic_DNA"/>
</dbReference>
<evidence type="ECO:0000256" key="4">
    <source>
        <dbReference type="ARBA" id="ARBA00023136"/>
    </source>
</evidence>
<keyword evidence="2 5" id="KW-0812">Transmembrane</keyword>
<reference evidence="6 7" key="1">
    <citation type="submission" date="2020-04" db="EMBL/GenBank/DDBJ databases">
        <title>MicrobeNet Type strains.</title>
        <authorList>
            <person name="Nicholson A.C."/>
        </authorList>
    </citation>
    <scope>NUCLEOTIDE SEQUENCE [LARGE SCALE GENOMIC DNA]</scope>
    <source>
        <strain evidence="6 7">DSM 22768</strain>
    </source>
</reference>
<comment type="caution">
    <text evidence="6">The sequence shown here is derived from an EMBL/GenBank/DDBJ whole genome shotgun (WGS) entry which is preliminary data.</text>
</comment>
<protein>
    <recommendedName>
        <fullName evidence="8">VIT family protein</fullName>
    </recommendedName>
</protein>
<evidence type="ECO:0008006" key="8">
    <source>
        <dbReference type="Google" id="ProtNLM"/>
    </source>
</evidence>
<comment type="subcellular location">
    <subcellularLocation>
        <location evidence="1">Endomembrane system</location>
        <topology evidence="1">Multi-pass membrane protein</topology>
    </subcellularLocation>
</comment>
<feature type="transmembrane region" description="Helical" evidence="5">
    <location>
        <begin position="37"/>
        <end position="56"/>
    </location>
</feature>
<dbReference type="GO" id="GO:0012505">
    <property type="term" value="C:endomembrane system"/>
    <property type="evidence" value="ECO:0007669"/>
    <property type="project" value="UniProtKB-SubCell"/>
</dbReference>
<accession>A0A7X9LBW8</accession>